<dbReference type="PROSITE" id="PS00028">
    <property type="entry name" value="ZINC_FINGER_C2H2_1"/>
    <property type="match status" value="3"/>
</dbReference>
<sequence>MRFIRSDYLTRHTQTHTDDRPCLCDACNKAFKNNRDLNVHKRIHTGARPYKCDECGKDFAHLSNLNRHKKIHEKAGPHKCEVCGCRFTLESNLSSHLVTEHSYPSTSQFVTAHTHLEPVGIVSVTTQTTVTSGSTLTISTVTSQKGSAYMVTKETASATITTATQVSGLVTTEIAPNVPDPDSGNIFEEISDSELDDLYLCETDEAFSDIPD</sequence>
<keyword evidence="3 5" id="KW-0863">Zinc-finger</keyword>
<accession>A0ABT3MQ94</accession>
<evidence type="ECO:0000256" key="4">
    <source>
        <dbReference type="ARBA" id="ARBA00022833"/>
    </source>
</evidence>
<dbReference type="InterPro" id="IPR036236">
    <property type="entry name" value="Znf_C2H2_sf"/>
</dbReference>
<dbReference type="Pfam" id="PF00096">
    <property type="entry name" value="zf-C2H2"/>
    <property type="match status" value="3"/>
</dbReference>
<evidence type="ECO:0000256" key="5">
    <source>
        <dbReference type="PROSITE-ProRule" id="PRU00042"/>
    </source>
</evidence>
<dbReference type="Gene3D" id="3.30.160.60">
    <property type="entry name" value="Classic Zinc Finger"/>
    <property type="match status" value="3"/>
</dbReference>
<keyword evidence="1" id="KW-0479">Metal-binding</keyword>
<reference evidence="7 8" key="1">
    <citation type="submission" date="2022-10" db="EMBL/GenBank/DDBJ databases">
        <title>High-quality genome sequences of two octocoral-associated bacteria, Endozoicomonas euniceicola EF212 and Endozoicomonas gorgoniicola PS125.</title>
        <authorList>
            <person name="Chiou Y.-J."/>
            <person name="Chen Y.-H."/>
        </authorList>
    </citation>
    <scope>NUCLEOTIDE SEQUENCE [LARGE SCALE GENOMIC DNA]</scope>
    <source>
        <strain evidence="7 8">PS125</strain>
    </source>
</reference>
<keyword evidence="4" id="KW-0862">Zinc</keyword>
<evidence type="ECO:0000256" key="1">
    <source>
        <dbReference type="ARBA" id="ARBA00022723"/>
    </source>
</evidence>
<protein>
    <submittedName>
        <fullName evidence="7">C2H2-type zinc finger protein</fullName>
    </submittedName>
</protein>
<dbReference type="SMART" id="SM00355">
    <property type="entry name" value="ZnF_C2H2"/>
    <property type="match status" value="3"/>
</dbReference>
<feature type="domain" description="C2H2-type" evidence="6">
    <location>
        <begin position="78"/>
        <end position="106"/>
    </location>
</feature>
<keyword evidence="2" id="KW-0677">Repeat</keyword>
<dbReference type="SUPFAM" id="SSF57667">
    <property type="entry name" value="beta-beta-alpha zinc fingers"/>
    <property type="match status" value="2"/>
</dbReference>
<feature type="domain" description="C2H2-type" evidence="6">
    <location>
        <begin position="50"/>
        <end position="77"/>
    </location>
</feature>
<gene>
    <name evidence="7" type="ORF">NX722_02555</name>
</gene>
<dbReference type="Proteomes" id="UP001209854">
    <property type="component" value="Unassembled WGS sequence"/>
</dbReference>
<evidence type="ECO:0000313" key="8">
    <source>
        <dbReference type="Proteomes" id="UP001209854"/>
    </source>
</evidence>
<dbReference type="EMBL" id="JAPFCC010000001">
    <property type="protein sequence ID" value="MCW7551542.1"/>
    <property type="molecule type" value="Genomic_DNA"/>
</dbReference>
<proteinExistence type="predicted"/>
<evidence type="ECO:0000259" key="6">
    <source>
        <dbReference type="PROSITE" id="PS50157"/>
    </source>
</evidence>
<evidence type="ECO:0000256" key="2">
    <source>
        <dbReference type="ARBA" id="ARBA00022737"/>
    </source>
</evidence>
<dbReference type="RefSeq" id="WP_262566587.1">
    <property type="nucleotide sequence ID" value="NZ_JAPFCC010000001.1"/>
</dbReference>
<organism evidence="7 8">
    <name type="scientific">Endozoicomonas gorgoniicola</name>
    <dbReference type="NCBI Taxonomy" id="1234144"/>
    <lineage>
        <taxon>Bacteria</taxon>
        <taxon>Pseudomonadati</taxon>
        <taxon>Pseudomonadota</taxon>
        <taxon>Gammaproteobacteria</taxon>
        <taxon>Oceanospirillales</taxon>
        <taxon>Endozoicomonadaceae</taxon>
        <taxon>Endozoicomonas</taxon>
    </lineage>
</organism>
<dbReference type="PANTHER" id="PTHR24394:SF29">
    <property type="entry name" value="MYONEURIN"/>
    <property type="match status" value="1"/>
</dbReference>
<dbReference type="PANTHER" id="PTHR24394">
    <property type="entry name" value="ZINC FINGER PROTEIN"/>
    <property type="match status" value="1"/>
</dbReference>
<keyword evidence="8" id="KW-1185">Reference proteome</keyword>
<evidence type="ECO:0000256" key="3">
    <source>
        <dbReference type="ARBA" id="ARBA00022771"/>
    </source>
</evidence>
<feature type="domain" description="C2H2-type" evidence="6">
    <location>
        <begin position="22"/>
        <end position="49"/>
    </location>
</feature>
<name>A0ABT3MQ94_9GAMM</name>
<dbReference type="InterPro" id="IPR013087">
    <property type="entry name" value="Znf_C2H2_type"/>
</dbReference>
<comment type="caution">
    <text evidence="7">The sequence shown here is derived from an EMBL/GenBank/DDBJ whole genome shotgun (WGS) entry which is preliminary data.</text>
</comment>
<dbReference type="PROSITE" id="PS50157">
    <property type="entry name" value="ZINC_FINGER_C2H2_2"/>
    <property type="match status" value="3"/>
</dbReference>
<evidence type="ECO:0000313" key="7">
    <source>
        <dbReference type="EMBL" id="MCW7551542.1"/>
    </source>
</evidence>